<dbReference type="Gene3D" id="1.10.8.710">
    <property type="match status" value="1"/>
</dbReference>
<dbReference type="SUPFAM" id="SSF52540">
    <property type="entry name" value="P-loop containing nucleoside triphosphate hydrolases"/>
    <property type="match status" value="4"/>
</dbReference>
<dbReference type="InterPro" id="IPR041228">
    <property type="entry name" value="Dynein_C"/>
</dbReference>
<dbReference type="Pfam" id="PF18199">
    <property type="entry name" value="Dynein_C"/>
    <property type="match status" value="1"/>
</dbReference>
<feature type="region of interest" description="Disordered" evidence="15">
    <location>
        <begin position="2338"/>
        <end position="2359"/>
    </location>
</feature>
<evidence type="ECO:0000313" key="18">
    <source>
        <dbReference type="Proteomes" id="UP000820818"/>
    </source>
</evidence>
<dbReference type="Gene3D" id="3.40.50.300">
    <property type="entry name" value="P-loop containing nucleotide triphosphate hydrolases"/>
    <property type="match status" value="5"/>
</dbReference>
<keyword evidence="6" id="KW-0547">Nucleotide-binding</keyword>
<keyword evidence="13" id="KW-0966">Cell projection</keyword>
<dbReference type="Pfam" id="PF08385">
    <property type="entry name" value="DHC_N1"/>
    <property type="match status" value="1"/>
</dbReference>
<dbReference type="InterPro" id="IPR042219">
    <property type="entry name" value="AAA_lid_11_sf"/>
</dbReference>
<dbReference type="Gene3D" id="3.10.490.20">
    <property type="match status" value="1"/>
</dbReference>
<protein>
    <recommendedName>
        <fullName evidence="16">AAA+ ATPase domain-containing protein</fullName>
    </recommendedName>
</protein>
<dbReference type="InterPro" id="IPR042228">
    <property type="entry name" value="Dynein_linker_3"/>
</dbReference>
<evidence type="ECO:0000256" key="6">
    <source>
        <dbReference type="ARBA" id="ARBA00022741"/>
    </source>
</evidence>
<dbReference type="Gene3D" id="1.10.8.720">
    <property type="entry name" value="Region D6 of dynein motor"/>
    <property type="match status" value="1"/>
</dbReference>
<dbReference type="FunFam" id="1.10.287.2620:FF:000002">
    <property type="entry name" value="Dynein heavy chain 2, axonemal"/>
    <property type="match status" value="1"/>
</dbReference>
<keyword evidence="3" id="KW-0963">Cytoplasm</keyword>
<dbReference type="GO" id="GO:0008569">
    <property type="term" value="F:minus-end-directed microtubule motor activity"/>
    <property type="evidence" value="ECO:0007669"/>
    <property type="project" value="InterPro"/>
</dbReference>
<dbReference type="FunFam" id="3.20.180.20:FF:000001">
    <property type="entry name" value="Dynein axonemal heavy chain 5"/>
    <property type="match status" value="1"/>
</dbReference>
<dbReference type="Gene3D" id="1.20.920.20">
    <property type="match status" value="1"/>
</dbReference>
<evidence type="ECO:0000256" key="7">
    <source>
        <dbReference type="ARBA" id="ARBA00022840"/>
    </source>
</evidence>
<dbReference type="Gene3D" id="1.20.920.30">
    <property type="match status" value="1"/>
</dbReference>
<feature type="compositionally biased region" description="Acidic residues" evidence="15">
    <location>
        <begin position="2343"/>
        <end position="2355"/>
    </location>
</feature>
<dbReference type="GO" id="GO:0007018">
    <property type="term" value="P:microtubule-based movement"/>
    <property type="evidence" value="ECO:0007669"/>
    <property type="project" value="InterPro"/>
</dbReference>
<evidence type="ECO:0000259" key="16">
    <source>
        <dbReference type="SMART" id="SM00382"/>
    </source>
</evidence>
<evidence type="ECO:0000256" key="15">
    <source>
        <dbReference type="SAM" id="MobiDB-lite"/>
    </source>
</evidence>
<evidence type="ECO:0000256" key="11">
    <source>
        <dbReference type="ARBA" id="ARBA00023175"/>
    </source>
</evidence>
<dbReference type="InterPro" id="IPR024743">
    <property type="entry name" value="Dynein_HC_stalk"/>
</dbReference>
<sequence>MAAKPGGLDIMLGGEASSSQAPADVRLEFLSHVIQKSLRLKADRWIKVLTVEEYRKIIQEFLDNAEPPLIIFTQSGPGILAVSNAPLNSPQHPAVTLTTGGGSSAARMKSLYFLKKRAEPVNREDPRSSLLFGDLAPHPLEQVLTFLDDVVAPVLDQTSKGRKENQSSQSPWPAAVSMELERQARNIRGTVNRARGLLDGKTVLYWPWTGASRTELPSRMEMESCVQQWTTQLTPLLEAEERGISERSSLNEEVLYWRNRSQDLENIFEQLKEGVVRQMAATLEEIGSAQSATFKMLLRRLIAALAEAQEISLHLKPIIKPLENLEAADVTEMAQPLRILLHTTSLVWCTCAYFRQPIKLANLLRQVGNALIDRCRIFLDSRSIFTWEIEEAMEKTAAARTIFGHFRQFYNEERENIPNLTNRLREAKRCTLTLSRSEAKELWNPPTQIVFEKVTIFEKRLVTIVKIFQLIQEFSRLSRVELSAMGGRSLTAQVQNICSQFCDIKAPVVSGQFGDCMDPDNHQFETVAIEFQRSVVTLEEKMISIASNALADATTPLNAYRVIQLLGSFLDRPAMMQKVRESYPRIVGLAMQEISTCSDYLKSLPNAVESLDLVSSVRQIQQISKRARGHMTACNNLGIESDVVGMKNLEEKHKLFEEAVQGKMNQHLELWTARMNRIAIHRPLLTVTEGGNGRVQSGAEGAMARMVTECRQLQQILDAPTVPPSWQAWTAIYSSLKTKMKLVDIIVSCCSSIESSLTPSTRRLLEPRLLTIKVDIVGKIHSPTWTWGSQDTTVTDELRTMAEMTLRLHQAMKKFSSVAEIVQSIANGWSKTPIVEFQEGMLPSGEQLVELFNKKNGEYAAISKKIGLIVGEAQQMMPDLPPTDWVTYLEMIDGIILEGLLKAITYTYHHFIEMSNKGNLYELQLNITTEGISFQPPLTSATTNGTDTPVGSTGIIQQFNILMAGVAKISSSMIPLSKEIQFQSSVDTNASVIALQQELNTTVSNAVSGVSEAVHSLEQYSFLWNTDPNVYLHNFLHHSCLLGEYIHDNAPSSPATLTHFRQQLNQLTEWKTVTSDCIKDLEKVGKSCKLKLNVKPALQSIKNIMRSWRVLLLEHVTNYVMDSVVDLETFLQEAEEGLVWRTGENENGDAHNGREALLRMMGHLAEVRSRQSGTDALFAPLQEAATLLRESENELSEEILLKLKHLPERWEDIKESACVAKQQVASLQANEIAAVRKKLGSFELRQLQFRDEFHRQDFFRFSCEDPYKTLDHIHHRICAMEKYLEELSNWAALFEVPVSEFRGLKNCRRETVMIKQLWDYSYVIRSSVDNWKTTHWKEIDVERMEIECKHFAKNIRGLDKEMRAWDAYIGLDASVRDLLTSLKAISELQNPAVRERHWTQLIEATKRKTFLRDNFTVSLVTGVDTTLADLLALDLHRYEDEVRSVVDRAVREVSMEKTLRELEATWATLELGKEEHARTGLTLLKASDELIATLEDNQVQLQTLASSKYVAHLMSDVLDWQRRLGLADQVLALWCEVQRSWSHLESIFAGSGTDDIRQQLPDDSNRFDETNANFKELLGQLLLKPNVISVATRPNVLDDLHRIDSQLQLCEKALAQYLESKRVDFPRFYFVSTADLLDILSNGNSPQLIQRHLTKLFDAVARIKLEPITNNQKDGPYQAVGLWSKDGEYVPLCKPVQCVGQVEGWLNALADSMRVSLRLLLQEAVAILEEKTKDAWIWDFPAQVTLTASQIAWNAEVSAAFQRLEEGYENSMKDLHRKQIVQLNSLVGLLGTDLSPNDRQKVMTLCTIDVHSRDVVARLVQHKVESSQAFAWQSQLRHRWNYTEKDCFVNICDAQFRYWYEYLGNTPRLVVTPLTDRCYITLTQSLHLTMGGAPAGPAGTGKTETTKDLGRALGMLVYVFNCSEQMDYKTCGNIYKGLAQTGAWGCFDEFNRISVEVLSVVAVQIRSILDALRQHRERFFMMEEEIQLQPTVGMFVTMNPGYAGRTELPENLKSLFRPCAMIVPDSDLICEIMLVAEGFLEARTLARKLVTLYYSLCCRLLSKQDHYDWGLRAIKSVLVLAGTSKRNNSIHNLSEEQLLLGALRDANLPRLVSDDVPVFLALLGDLFPSVELNRIADATMERTIRQAALDLKLQPEDIFVTRVVQLHELLQVRHSVFVLGRAGTGKTQVWRTLLRTYALMRLRPVCVDIDPKAVTSDELFGFVNPTTREWRDGLLSSILREQAAQSANKPHAGPKWIVLDGDIDPGWIESLNTLMDDNKILTLASNERIALTPQMRLLFEISHLKCATPSSVSRAGIVHLNVQDLGWTPYITSWIESRTEGSGNDEEPGPLEDIDLPGGTLHQGERQYLTILMDKYIPSCLEVIRTRFKTILPIPEICHLQMLCRLLDCLLTPAIMTSENPRELFELYFVFACVWAFGSALPGDANCNQRADFSAWWVSEFKAVRFPIAFGCPTVFDFCIDTDLQTLVPWTERVPKFDPDPDLPIYTTLVPTAQSTCLRYFLDLLMRAGQPILLVGASGCGKTSLVEEALGCLSEEYITRAVPMHYYMTSEMLQGVLENSLEKKAGRSYGPPGNKHIIYFLDDFNAPHMDIYGTAQAHTLLRQHLSYGHWYDRIKLVPKEIKNVQYIACMNPTAGTFTIDSRLHRHFLTFAVSTPSNETQELMFGSWLQRHFGNPVQRFAPNLLNLVPALVVASMTLHQRLCLIFQATASKFLYGFNLRDLSALFKGLLLSTPETVQTSLSLVRLWAHEAHRVYGDRLNDDKDADMFKKALVDTVKKCFDRQSASDQALESCCAALADVDEASVMRTPLLFCHFSRGLGDAKYGEAEGYTSLNGILHQALAAYNELNPAMELVLFEDAISHVCRINRILELPRGHALLVGVGGSGKQSLARLAASVAGYDVTQLQIRPGYGIPELRTDLSALCLKAGLKKLPTVLLVTDAQLVDETLLGPIHDFLAAGEIPGLFSDDEIDNVVQAVRNEVKALGLMDSRDLCWRFFLEQVRRHLHIILCCSPVGSTLRLRTQRFPALLASMAIDCFLPWPHEALLSVSHKYLSNITVPLPDGFVDSASQFMAFVHSSVSDTCRSMLQTEGRYAYTTPKSFLEQLQLFVRLLERQTSLLQAKIGRLENGLDRLRVAALQVDDLKEVLAVQEVELLKKTEEADRLINVVRIETEKVSKEKLLADAEEKRVAAMAIEVAQRQRECEEDLVRAEPALVAAQEALNTLNKANLTELKSFSSPPLAVTNVTAAVLVLLSPQGKIPKDRSWRSSKIMMGRVDQFLDSLINYDKEHIHPDVIRAIHPYLDNPEFDPEFISSKSSAAAGLCSWVINIILFYEVYCNVEPKRRALEAADAELAAAQEKEAAIKAKVRTLEATLEQLTAEFERANAEKRECQEEAEHTNRTLVQANRLIHGLASEKIRWFQAVEFLRRNELTMAGDVLLTTAFVSYAGVFPKRYRTHLLTKAWIPFLNGLTTKPVLLSESFDPINLLADAAQIATWNNEGLPADRMSIENAGILTTCERWPLLIDPQLQGLKWIKGHYGERLQITSLGLKGFHEMLERCLREGKVLLIENVNEELDSSLDPLMSRQFVKKGKAIKIDGKEVDLHPDFRLIIHSKLANPHFRPELQAQATLLNFTVTRDGLEEQLLAEVVRAERPDLENSRAELVKQENDFKIALKALEDDLLLRLSKAQGAFLADSQLVDSLEQTKATANDITQRAAEAAQTAQAVNEFRELYRPAASRASLLFFIIGDLRQLNPIYQFSLKSFIGVFQRALAKATASSDVAVRVNYLVDSITYALFQYVARGLFEQDRLVYTVQQTFQILIASGDVDPVDVDFFLRFPVVSGLNVSGSPVDYLTPATWSVVKSLSSTDEFRHLDRDIESSSKRWRKIIESEFPERERLPQDWKTRSALQRLCVLRALRPDRLSHALRLFIEEKLGSRYVESLTVELSQCVAEMSPTTPLCFILSTGVNPLLEVEQIARKMGRTADNGLLHLVSLGQGQEGNAENVLKKSSEHGHWVILQNIHLVKKWLPTLERLLERFGVNAHPEYRVFLSVQPPTTKAASVVPQGLLESCIKLTSEPPRGIKANLHMALDHFDQEALEQCSREAEFKTLLFTLCYFHAVVTERRHFGAQGWNRTYPFSAGDLTISVNVLLNYIESSGNSGRVPWEDLRYLLGEIMYGGHVTDDWDRRLTRAYLEELLQPDLLEGELLLAPNFPAPPNRDYSGYQRYIDESLPPESTYLYGLHPNAEIGILTRSAGMLCRELLGLQPRQGAGLSGGAVLSKDDRVKQILDEILEKLPDEFPLVEICSRLEEKTPFMVVIVQECERVNGLLIEAKRSLRELDKGLKGELSLTEDMEDMSSSLYLDQVPVRWAKLAYPSMLPLTAWITDLQQRHKELDVWLVDFQTPPSVWLGGFFSPQAFLTAVMQTAARRAELPLDRMTLSVEVTKKTREEISAAPREGVYIHGLFLEGARWDSNLGVLAEARLKELHPPMPVIYVKAVTQDKLDVRGTYECPVYHTQQRAETYIWNFQLKTRDKPSKWVLAGTALLLQI</sequence>
<dbReference type="InterPro" id="IPR043160">
    <property type="entry name" value="Dynein_C_barrel"/>
</dbReference>
<dbReference type="EMBL" id="WJBH02000009">
    <property type="protein sequence ID" value="KAI9553270.1"/>
    <property type="molecule type" value="Genomic_DNA"/>
</dbReference>
<keyword evidence="8" id="KW-0243">Dynein</keyword>
<evidence type="ECO:0000313" key="17">
    <source>
        <dbReference type="EMBL" id="KAI9553270.1"/>
    </source>
</evidence>
<dbReference type="FunFam" id="1.20.58.1120:FF:000001">
    <property type="entry name" value="dynein heavy chain 2, axonemal"/>
    <property type="match status" value="1"/>
</dbReference>
<dbReference type="InterPro" id="IPR024317">
    <property type="entry name" value="Dynein_heavy_chain_D4_dom"/>
</dbReference>
<dbReference type="FunFam" id="1.10.8.1220:FF:000001">
    <property type="entry name" value="Dynein axonemal heavy chain 5"/>
    <property type="match status" value="1"/>
</dbReference>
<dbReference type="InterPro" id="IPR026983">
    <property type="entry name" value="DHC"/>
</dbReference>
<evidence type="ECO:0000256" key="13">
    <source>
        <dbReference type="ARBA" id="ARBA00023273"/>
    </source>
</evidence>
<evidence type="ECO:0000256" key="9">
    <source>
        <dbReference type="ARBA" id="ARBA00023054"/>
    </source>
</evidence>
<dbReference type="GO" id="GO:0005874">
    <property type="term" value="C:microtubule"/>
    <property type="evidence" value="ECO:0007669"/>
    <property type="project" value="UniProtKB-KW"/>
</dbReference>
<dbReference type="Pfam" id="PF12774">
    <property type="entry name" value="AAA_6"/>
    <property type="match status" value="1"/>
</dbReference>
<keyword evidence="4" id="KW-0493">Microtubule</keyword>
<dbReference type="Pfam" id="PF12780">
    <property type="entry name" value="AAA_8"/>
    <property type="match status" value="1"/>
</dbReference>
<dbReference type="GO" id="GO:0097729">
    <property type="term" value="C:9+2 motile cilium"/>
    <property type="evidence" value="ECO:0007669"/>
    <property type="project" value="UniProtKB-ARBA"/>
</dbReference>
<dbReference type="Gene3D" id="6.10.140.1060">
    <property type="match status" value="1"/>
</dbReference>
<organism evidence="17 18">
    <name type="scientific">Daphnia sinensis</name>
    <dbReference type="NCBI Taxonomy" id="1820382"/>
    <lineage>
        <taxon>Eukaryota</taxon>
        <taxon>Metazoa</taxon>
        <taxon>Ecdysozoa</taxon>
        <taxon>Arthropoda</taxon>
        <taxon>Crustacea</taxon>
        <taxon>Branchiopoda</taxon>
        <taxon>Diplostraca</taxon>
        <taxon>Cladocera</taxon>
        <taxon>Anomopoda</taxon>
        <taxon>Daphniidae</taxon>
        <taxon>Daphnia</taxon>
        <taxon>Daphnia similis group</taxon>
    </lineage>
</organism>
<dbReference type="Gene3D" id="1.20.58.1120">
    <property type="match status" value="1"/>
</dbReference>
<keyword evidence="18" id="KW-1185">Reference proteome</keyword>
<dbReference type="FunFam" id="1.20.1270.280:FF:000003">
    <property type="entry name" value="Dynein axonemal heavy chain 17"/>
    <property type="match status" value="1"/>
</dbReference>
<dbReference type="InterPro" id="IPR003593">
    <property type="entry name" value="AAA+_ATPase"/>
</dbReference>
<dbReference type="FunFam" id="3.40.50.300:FF:000219">
    <property type="entry name" value="Dynein axonemal heavy chain 17"/>
    <property type="match status" value="1"/>
</dbReference>
<dbReference type="Gene3D" id="3.20.180.20">
    <property type="entry name" value="Dynein heavy chain, N-terminal domain 2"/>
    <property type="match status" value="1"/>
</dbReference>
<dbReference type="GO" id="GO:0005524">
    <property type="term" value="F:ATP binding"/>
    <property type="evidence" value="ECO:0007669"/>
    <property type="project" value="UniProtKB-KW"/>
</dbReference>
<name>A0AAD5KZ60_9CRUS</name>
<keyword evidence="10" id="KW-0969">Cilium</keyword>
<feature type="domain" description="AAA+ ATPase" evidence="16">
    <location>
        <begin position="2892"/>
        <end position="2999"/>
    </location>
</feature>
<dbReference type="Pfam" id="PF12777">
    <property type="entry name" value="MT"/>
    <property type="match status" value="1"/>
</dbReference>
<dbReference type="Gene3D" id="1.10.472.130">
    <property type="match status" value="1"/>
</dbReference>
<dbReference type="Pfam" id="PF08393">
    <property type="entry name" value="DHC_N2"/>
    <property type="match status" value="1"/>
</dbReference>
<dbReference type="FunFam" id="3.10.490.20:FF:000002">
    <property type="entry name" value="Dynein axonemal heavy chain 17"/>
    <property type="match status" value="1"/>
</dbReference>
<keyword evidence="7" id="KW-0067">ATP-binding</keyword>
<comment type="subcellular location">
    <subcellularLocation>
        <location evidence="1">Cytoplasm</location>
        <location evidence="1">Cytoskeleton</location>
        <location evidence="1">Cilium axoneme</location>
    </subcellularLocation>
</comment>
<reference evidence="17 18" key="1">
    <citation type="submission" date="2022-05" db="EMBL/GenBank/DDBJ databases">
        <title>A multi-omics perspective on studying reproductive biology in Daphnia sinensis.</title>
        <authorList>
            <person name="Jia J."/>
        </authorList>
    </citation>
    <scope>NUCLEOTIDE SEQUENCE [LARGE SCALE GENOMIC DNA]</scope>
    <source>
        <strain evidence="17 18">WSL</strain>
    </source>
</reference>
<dbReference type="Pfam" id="PF17852">
    <property type="entry name" value="Dynein_AAA_lid"/>
    <property type="match status" value="1"/>
</dbReference>
<dbReference type="FunFam" id="1.20.920.20:FF:000003">
    <property type="entry name" value="Dynein axonemal heavy chain 17"/>
    <property type="match status" value="1"/>
</dbReference>
<feature type="domain" description="AAA+ ATPase" evidence="16">
    <location>
        <begin position="1891"/>
        <end position="2027"/>
    </location>
</feature>
<evidence type="ECO:0000256" key="1">
    <source>
        <dbReference type="ARBA" id="ARBA00004430"/>
    </source>
</evidence>
<comment type="caution">
    <text evidence="17">The sequence shown here is derived from an EMBL/GenBank/DDBJ whole genome shotgun (WGS) entry which is preliminary data.</text>
</comment>
<dbReference type="GO" id="GO:0030286">
    <property type="term" value="C:dynein complex"/>
    <property type="evidence" value="ECO:0007669"/>
    <property type="project" value="UniProtKB-KW"/>
</dbReference>
<comment type="similarity">
    <text evidence="2">Belongs to the dynein heavy chain family.</text>
</comment>
<dbReference type="Gene3D" id="1.20.140.100">
    <property type="entry name" value="Dynein heavy chain, N-terminal domain 2"/>
    <property type="match status" value="1"/>
</dbReference>
<evidence type="ECO:0000256" key="10">
    <source>
        <dbReference type="ARBA" id="ARBA00023069"/>
    </source>
</evidence>
<evidence type="ECO:0000256" key="4">
    <source>
        <dbReference type="ARBA" id="ARBA00022701"/>
    </source>
</evidence>
<dbReference type="Gene3D" id="1.10.287.2620">
    <property type="match status" value="1"/>
</dbReference>
<evidence type="ECO:0000256" key="2">
    <source>
        <dbReference type="ARBA" id="ARBA00008887"/>
    </source>
</evidence>
<dbReference type="Pfam" id="PF12781">
    <property type="entry name" value="AAA_9"/>
    <property type="match status" value="1"/>
</dbReference>
<dbReference type="GO" id="GO:0051959">
    <property type="term" value="F:dynein light intermediate chain binding"/>
    <property type="evidence" value="ECO:0007669"/>
    <property type="project" value="InterPro"/>
</dbReference>
<dbReference type="InterPro" id="IPR013602">
    <property type="entry name" value="Dynein_heavy_linker"/>
</dbReference>
<dbReference type="InterPro" id="IPR041466">
    <property type="entry name" value="Dynein_AAA5_ext"/>
</dbReference>
<dbReference type="Pfam" id="PF17857">
    <property type="entry name" value="AAA_lid_1"/>
    <property type="match status" value="1"/>
</dbReference>
<evidence type="ECO:0000256" key="3">
    <source>
        <dbReference type="ARBA" id="ARBA00022490"/>
    </source>
</evidence>
<dbReference type="Proteomes" id="UP000820818">
    <property type="component" value="Linkage Group LG9"/>
</dbReference>
<evidence type="ECO:0000256" key="14">
    <source>
        <dbReference type="SAM" id="Coils"/>
    </source>
</evidence>
<feature type="domain" description="AAA+ ATPase" evidence="16">
    <location>
        <begin position="2528"/>
        <end position="2673"/>
    </location>
</feature>
<dbReference type="Gene3D" id="1.10.8.1220">
    <property type="match status" value="1"/>
</dbReference>
<dbReference type="InterPro" id="IPR041589">
    <property type="entry name" value="DNAH3_AAA_lid_1"/>
</dbReference>
<evidence type="ECO:0000256" key="12">
    <source>
        <dbReference type="ARBA" id="ARBA00023212"/>
    </source>
</evidence>
<dbReference type="InterPro" id="IPR004273">
    <property type="entry name" value="Dynein_heavy_D6_P-loop"/>
</dbReference>
<proteinExistence type="inferred from homology"/>
<dbReference type="InterPro" id="IPR035706">
    <property type="entry name" value="AAA_9"/>
</dbReference>
<keyword evidence="9 14" id="KW-0175">Coiled coil</keyword>
<dbReference type="FunFam" id="1.10.8.720:FF:000002">
    <property type="entry name" value="Dynein heavy chain 9, axonemal"/>
    <property type="match status" value="1"/>
</dbReference>
<dbReference type="PANTHER" id="PTHR45703:SF8">
    <property type="entry name" value="DYNEINS HEAVY CHAIN"/>
    <property type="match status" value="1"/>
</dbReference>
<keyword evidence="11" id="KW-0505">Motor protein</keyword>
<dbReference type="Gene3D" id="1.20.1270.280">
    <property type="match status" value="1"/>
</dbReference>
<keyword evidence="5" id="KW-0677">Repeat</keyword>
<keyword evidence="12" id="KW-0206">Cytoskeleton</keyword>
<dbReference type="InterPro" id="IPR041658">
    <property type="entry name" value="AAA_lid_11"/>
</dbReference>
<dbReference type="InterPro" id="IPR027417">
    <property type="entry name" value="P-loop_NTPase"/>
</dbReference>
<dbReference type="GO" id="GO:0045505">
    <property type="term" value="F:dynein intermediate chain binding"/>
    <property type="evidence" value="ECO:0007669"/>
    <property type="project" value="InterPro"/>
</dbReference>
<dbReference type="FunFam" id="1.20.140.100:FF:000001">
    <property type="entry name" value="dynein heavy chain 17, axonemal"/>
    <property type="match status" value="1"/>
</dbReference>
<gene>
    <name evidence="17" type="ORF">GHT06_021166</name>
</gene>
<dbReference type="Pfam" id="PF12775">
    <property type="entry name" value="AAA_7"/>
    <property type="match status" value="1"/>
</dbReference>
<feature type="coiled-coil region" evidence="14">
    <location>
        <begin position="3365"/>
        <end position="3427"/>
    </location>
</feature>
<dbReference type="GO" id="GO:0008017">
    <property type="term" value="F:microtubule binding"/>
    <property type="evidence" value="ECO:0007669"/>
    <property type="project" value="UniProtKB-ARBA"/>
</dbReference>
<dbReference type="PANTHER" id="PTHR45703">
    <property type="entry name" value="DYNEIN HEAVY CHAIN"/>
    <property type="match status" value="1"/>
</dbReference>
<dbReference type="InterPro" id="IPR035699">
    <property type="entry name" value="AAA_6"/>
</dbReference>
<dbReference type="FunFam" id="1.10.8.710:FF:000001">
    <property type="entry name" value="Dynein axonemal heavy chain 2"/>
    <property type="match status" value="1"/>
</dbReference>
<accession>A0AAD5KZ60</accession>
<dbReference type="Pfam" id="PF03028">
    <property type="entry name" value="Dynein_heavy"/>
    <property type="match status" value="1"/>
</dbReference>
<dbReference type="Pfam" id="PF18198">
    <property type="entry name" value="AAA_lid_11"/>
    <property type="match status" value="1"/>
</dbReference>
<dbReference type="InterPro" id="IPR013594">
    <property type="entry name" value="Dynein_heavy_tail"/>
</dbReference>
<dbReference type="SMART" id="SM00382">
    <property type="entry name" value="AAA"/>
    <property type="match status" value="3"/>
</dbReference>
<dbReference type="InterPro" id="IPR042222">
    <property type="entry name" value="Dynein_2_N"/>
</dbReference>
<dbReference type="GO" id="GO:0005930">
    <property type="term" value="C:axoneme"/>
    <property type="evidence" value="ECO:0007669"/>
    <property type="project" value="UniProtKB-SubCell"/>
</dbReference>
<evidence type="ECO:0000256" key="5">
    <source>
        <dbReference type="ARBA" id="ARBA00022737"/>
    </source>
</evidence>
<evidence type="ECO:0000256" key="8">
    <source>
        <dbReference type="ARBA" id="ARBA00023017"/>
    </source>
</evidence>
<dbReference type="InterPro" id="IPR043157">
    <property type="entry name" value="Dynein_AAA1S"/>
</dbReference>
<dbReference type="FunFam" id="3.40.50.300:FF:000049">
    <property type="entry name" value="Dynein, axonemal, heavy chain 5"/>
    <property type="match status" value="1"/>
</dbReference>